<keyword evidence="2" id="KW-1185">Reference proteome</keyword>
<proteinExistence type="predicted"/>
<dbReference type="AlphaFoldDB" id="A0A1Q9D7N3"/>
<comment type="caution">
    <text evidence="1">The sequence shown here is derived from an EMBL/GenBank/DDBJ whole genome shotgun (WGS) entry which is preliminary data.</text>
</comment>
<protein>
    <submittedName>
        <fullName evidence="1">Uncharacterized protein</fullName>
    </submittedName>
</protein>
<evidence type="ECO:0000313" key="2">
    <source>
        <dbReference type="Proteomes" id="UP000186817"/>
    </source>
</evidence>
<gene>
    <name evidence="1" type="ORF">AK812_SmicGene27105</name>
</gene>
<accession>A0A1Q9D7N3</accession>
<organism evidence="1 2">
    <name type="scientific">Symbiodinium microadriaticum</name>
    <name type="common">Dinoflagellate</name>
    <name type="synonym">Zooxanthella microadriatica</name>
    <dbReference type="NCBI Taxonomy" id="2951"/>
    <lineage>
        <taxon>Eukaryota</taxon>
        <taxon>Sar</taxon>
        <taxon>Alveolata</taxon>
        <taxon>Dinophyceae</taxon>
        <taxon>Suessiales</taxon>
        <taxon>Symbiodiniaceae</taxon>
        <taxon>Symbiodinium</taxon>
    </lineage>
</organism>
<reference evidence="1 2" key="1">
    <citation type="submission" date="2016-02" db="EMBL/GenBank/DDBJ databases">
        <title>Genome analysis of coral dinoflagellate symbionts highlights evolutionary adaptations to a symbiotic lifestyle.</title>
        <authorList>
            <person name="Aranda M."/>
            <person name="Li Y."/>
            <person name="Liew Y.J."/>
            <person name="Baumgarten S."/>
            <person name="Simakov O."/>
            <person name="Wilson M."/>
            <person name="Piel J."/>
            <person name="Ashoor H."/>
            <person name="Bougouffa S."/>
            <person name="Bajic V.B."/>
            <person name="Ryu T."/>
            <person name="Ravasi T."/>
            <person name="Bayer T."/>
            <person name="Micklem G."/>
            <person name="Kim H."/>
            <person name="Bhak J."/>
            <person name="Lajeunesse T.C."/>
            <person name="Voolstra C.R."/>
        </authorList>
    </citation>
    <scope>NUCLEOTIDE SEQUENCE [LARGE SCALE GENOMIC DNA]</scope>
    <source>
        <strain evidence="1 2">CCMP2467</strain>
    </source>
</reference>
<dbReference type="EMBL" id="LSRX01000675">
    <property type="protein sequence ID" value="OLP91222.1"/>
    <property type="molecule type" value="Genomic_DNA"/>
</dbReference>
<evidence type="ECO:0000313" key="1">
    <source>
        <dbReference type="EMBL" id="OLP91222.1"/>
    </source>
</evidence>
<name>A0A1Q9D7N3_SYMMI</name>
<dbReference type="Proteomes" id="UP000186817">
    <property type="component" value="Unassembled WGS sequence"/>
</dbReference>
<sequence length="181" mass="20035">MLKLNVGETWCLKYSSAACGRFDFKEEIAAANADETCKRREPIQKGYVSLRLASAPCSRTCGCDVLQVATDCRSSTVPAAGDIITLDRHTDTADRLARETKLRDEGSQLHRLERCYEMRGAKPHNVADSLAIPEPFASVLREQMSFRCQEVVTVKVQESRRDLAILHKLASFGAAALRFAG</sequence>